<reference evidence="2 3" key="1">
    <citation type="submission" date="2020-08" db="EMBL/GenBank/DDBJ databases">
        <title>Genomic Encyclopedia of Type Strains, Phase IV (KMG-IV): sequencing the most valuable type-strain genomes for metagenomic binning, comparative biology and taxonomic classification.</title>
        <authorList>
            <person name="Goeker M."/>
        </authorList>
    </citation>
    <scope>NUCLEOTIDE SEQUENCE [LARGE SCALE GENOMIC DNA]</scope>
    <source>
        <strain evidence="2 3">YC6723</strain>
    </source>
</reference>
<dbReference type="Gene3D" id="3.30.750.24">
    <property type="entry name" value="STAS domain"/>
    <property type="match status" value="1"/>
</dbReference>
<dbReference type="InterPro" id="IPR058548">
    <property type="entry name" value="MlaB-like_STAS"/>
</dbReference>
<protein>
    <recommendedName>
        <fullName evidence="1">MlaB-like STAS domain-containing protein</fullName>
    </recommendedName>
</protein>
<sequence length="104" mass="10956">MSITTVTAKEDVCLPSIGALAADLRDALADGGAVQLDLSQATSPDLSVVQLVQSARVTAARNGADFTLAHPADETLRALLDRAGFLTDPIGQDFEFWFHGETAQ</sequence>
<feature type="domain" description="MlaB-like STAS" evidence="1">
    <location>
        <begin position="14"/>
        <end position="84"/>
    </location>
</feature>
<keyword evidence="3" id="KW-1185">Reference proteome</keyword>
<dbReference type="Pfam" id="PF13466">
    <property type="entry name" value="STAS_2"/>
    <property type="match status" value="1"/>
</dbReference>
<dbReference type="AlphaFoldDB" id="A0A840FAA3"/>
<organism evidence="2 3">
    <name type="scientific">Sphingomonas jinjuensis</name>
    <dbReference type="NCBI Taxonomy" id="535907"/>
    <lineage>
        <taxon>Bacteria</taxon>
        <taxon>Pseudomonadati</taxon>
        <taxon>Pseudomonadota</taxon>
        <taxon>Alphaproteobacteria</taxon>
        <taxon>Sphingomonadales</taxon>
        <taxon>Sphingomonadaceae</taxon>
        <taxon>Sphingomonas</taxon>
    </lineage>
</organism>
<dbReference type="SUPFAM" id="SSF52091">
    <property type="entry name" value="SpoIIaa-like"/>
    <property type="match status" value="1"/>
</dbReference>
<accession>A0A840FAA3</accession>
<comment type="caution">
    <text evidence="2">The sequence shown here is derived from an EMBL/GenBank/DDBJ whole genome shotgun (WGS) entry which is preliminary data.</text>
</comment>
<dbReference type="RefSeq" id="WP_183982873.1">
    <property type="nucleotide sequence ID" value="NZ_JACIEV010000002.1"/>
</dbReference>
<evidence type="ECO:0000259" key="1">
    <source>
        <dbReference type="Pfam" id="PF13466"/>
    </source>
</evidence>
<gene>
    <name evidence="2" type="ORF">GGQ80_001104</name>
</gene>
<evidence type="ECO:0000313" key="3">
    <source>
        <dbReference type="Proteomes" id="UP000529795"/>
    </source>
</evidence>
<evidence type="ECO:0000313" key="2">
    <source>
        <dbReference type="EMBL" id="MBB4153216.1"/>
    </source>
</evidence>
<dbReference type="Proteomes" id="UP000529795">
    <property type="component" value="Unassembled WGS sequence"/>
</dbReference>
<dbReference type="InterPro" id="IPR036513">
    <property type="entry name" value="STAS_dom_sf"/>
</dbReference>
<name>A0A840FAA3_9SPHN</name>
<proteinExistence type="predicted"/>
<dbReference type="EMBL" id="JACIEV010000002">
    <property type="protein sequence ID" value="MBB4153216.1"/>
    <property type="molecule type" value="Genomic_DNA"/>
</dbReference>